<proteinExistence type="predicted"/>
<keyword evidence="2" id="KW-1185">Reference proteome</keyword>
<dbReference type="EMBL" id="JAYWIO010000008">
    <property type="protein sequence ID" value="KAK7244722.1"/>
    <property type="molecule type" value="Genomic_DNA"/>
</dbReference>
<dbReference type="AlphaFoldDB" id="A0AAN9E3V4"/>
<gene>
    <name evidence="1" type="ORF">RIF29_39548</name>
</gene>
<accession>A0AAN9E3V4</accession>
<organism evidence="1 2">
    <name type="scientific">Crotalaria pallida</name>
    <name type="common">Smooth rattlebox</name>
    <name type="synonym">Crotalaria striata</name>
    <dbReference type="NCBI Taxonomy" id="3830"/>
    <lineage>
        <taxon>Eukaryota</taxon>
        <taxon>Viridiplantae</taxon>
        <taxon>Streptophyta</taxon>
        <taxon>Embryophyta</taxon>
        <taxon>Tracheophyta</taxon>
        <taxon>Spermatophyta</taxon>
        <taxon>Magnoliopsida</taxon>
        <taxon>eudicotyledons</taxon>
        <taxon>Gunneridae</taxon>
        <taxon>Pentapetalae</taxon>
        <taxon>rosids</taxon>
        <taxon>fabids</taxon>
        <taxon>Fabales</taxon>
        <taxon>Fabaceae</taxon>
        <taxon>Papilionoideae</taxon>
        <taxon>50 kb inversion clade</taxon>
        <taxon>genistoids sensu lato</taxon>
        <taxon>core genistoids</taxon>
        <taxon>Crotalarieae</taxon>
        <taxon>Crotalaria</taxon>
    </lineage>
</organism>
<evidence type="ECO:0000313" key="1">
    <source>
        <dbReference type="EMBL" id="KAK7244722.1"/>
    </source>
</evidence>
<comment type="caution">
    <text evidence="1">The sequence shown here is derived from an EMBL/GenBank/DDBJ whole genome shotgun (WGS) entry which is preliminary data.</text>
</comment>
<evidence type="ECO:0000313" key="2">
    <source>
        <dbReference type="Proteomes" id="UP001372338"/>
    </source>
</evidence>
<reference evidence="1 2" key="1">
    <citation type="submission" date="2024-01" db="EMBL/GenBank/DDBJ databases">
        <title>The genomes of 5 underutilized Papilionoideae crops provide insights into root nodulation and disease resistanc.</title>
        <authorList>
            <person name="Yuan L."/>
        </authorList>
    </citation>
    <scope>NUCLEOTIDE SEQUENCE [LARGE SCALE GENOMIC DNA]</scope>
    <source>
        <strain evidence="1">ZHUSHIDOU_FW_LH</strain>
        <tissue evidence="1">Leaf</tissue>
    </source>
</reference>
<sequence>MKSHLRKVLSGEGEILAMMCYAYTLKNPTQAQEVVVMAVALQLTIVTLPKTLNHPALFIYDTTTTTISREVPLLPLFSNRGSTFAIETPPTGEDHRVEALSLCQYESVVTIVAAAEEL</sequence>
<protein>
    <submittedName>
        <fullName evidence="1">Uncharacterized protein</fullName>
    </submittedName>
</protein>
<dbReference type="Proteomes" id="UP001372338">
    <property type="component" value="Unassembled WGS sequence"/>
</dbReference>
<name>A0AAN9E3V4_CROPI</name>